<dbReference type="InterPro" id="IPR046819">
    <property type="entry name" value="MmeI_hel"/>
</dbReference>
<dbReference type="Pfam" id="PF20466">
    <property type="entry name" value="MmeI_TRD"/>
    <property type="match status" value="1"/>
</dbReference>
<dbReference type="InterPro" id="IPR029063">
    <property type="entry name" value="SAM-dependent_MTases_sf"/>
</dbReference>
<feature type="domain" description="MmeI-like target recognition" evidence="7">
    <location>
        <begin position="748"/>
        <end position="824"/>
    </location>
</feature>
<evidence type="ECO:0000313" key="9">
    <source>
        <dbReference type="EMBL" id="MBB5234500.1"/>
    </source>
</evidence>
<dbReference type="InterPro" id="IPR050953">
    <property type="entry name" value="N4_N6_ade-DNA_methylase"/>
</dbReference>
<dbReference type="GO" id="GO:0032259">
    <property type="term" value="P:methylation"/>
    <property type="evidence" value="ECO:0007669"/>
    <property type="project" value="UniProtKB-KW"/>
</dbReference>
<evidence type="ECO:0000256" key="2">
    <source>
        <dbReference type="ARBA" id="ARBA00022603"/>
    </source>
</evidence>
<dbReference type="SUPFAM" id="SSF53335">
    <property type="entry name" value="S-adenosyl-L-methionine-dependent methyltransferases"/>
    <property type="match status" value="1"/>
</dbReference>
<feature type="domain" description="MmeI-like helicase spacer" evidence="6">
    <location>
        <begin position="200"/>
        <end position="267"/>
    </location>
</feature>
<evidence type="ECO:0000259" key="6">
    <source>
        <dbReference type="Pfam" id="PF20465"/>
    </source>
</evidence>
<evidence type="ECO:0000259" key="8">
    <source>
        <dbReference type="Pfam" id="PF20473"/>
    </source>
</evidence>
<keyword evidence="3" id="KW-0808">Transferase</keyword>
<comment type="caution">
    <text evidence="9">The sequence shown here is derived from an EMBL/GenBank/DDBJ whole genome shotgun (WGS) entry which is preliminary data.</text>
</comment>
<comment type="catalytic activity">
    <reaction evidence="4">
        <text>a 2'-deoxyadenosine in DNA + S-adenosyl-L-methionine = an N(6)-methyl-2'-deoxyadenosine in DNA + S-adenosyl-L-homocysteine + H(+)</text>
        <dbReference type="Rhea" id="RHEA:15197"/>
        <dbReference type="Rhea" id="RHEA-COMP:12418"/>
        <dbReference type="Rhea" id="RHEA-COMP:12419"/>
        <dbReference type="ChEBI" id="CHEBI:15378"/>
        <dbReference type="ChEBI" id="CHEBI:57856"/>
        <dbReference type="ChEBI" id="CHEBI:59789"/>
        <dbReference type="ChEBI" id="CHEBI:90615"/>
        <dbReference type="ChEBI" id="CHEBI:90616"/>
        <dbReference type="EC" id="2.1.1.72"/>
    </reaction>
</comment>
<dbReference type="EC" id="2.1.1.72" evidence="1"/>
<keyword evidence="2 9" id="KW-0489">Methyltransferase</keyword>
<dbReference type="PRINTS" id="PR00507">
    <property type="entry name" value="N12N6MTFRASE"/>
</dbReference>
<feature type="domain" description="MmeI-like DNA-methyltransferase" evidence="8">
    <location>
        <begin position="356"/>
        <end position="593"/>
    </location>
</feature>
<dbReference type="PANTHER" id="PTHR33841">
    <property type="entry name" value="DNA METHYLTRANSFERASE YEEA-RELATED"/>
    <property type="match status" value="1"/>
</dbReference>
<dbReference type="RefSeq" id="WP_184028399.1">
    <property type="nucleotide sequence ID" value="NZ_JACHFN010000006.1"/>
</dbReference>
<evidence type="ECO:0000256" key="1">
    <source>
        <dbReference type="ARBA" id="ARBA00011900"/>
    </source>
</evidence>
<dbReference type="Pfam" id="PF20473">
    <property type="entry name" value="MmeI_Mtase"/>
    <property type="match status" value="1"/>
</dbReference>
<dbReference type="PANTHER" id="PTHR33841:SF1">
    <property type="entry name" value="DNA METHYLTRANSFERASE A"/>
    <property type="match status" value="1"/>
</dbReference>
<evidence type="ECO:0000313" key="10">
    <source>
        <dbReference type="Proteomes" id="UP000525389"/>
    </source>
</evidence>
<dbReference type="AlphaFoldDB" id="A0A7W8LQD4"/>
<gene>
    <name evidence="9" type="ORF">HNQ09_001938</name>
</gene>
<dbReference type="EMBL" id="JACHFN010000006">
    <property type="protein sequence ID" value="MBB5234500.1"/>
    <property type="molecule type" value="Genomic_DNA"/>
</dbReference>
<protein>
    <recommendedName>
        <fullName evidence="1">site-specific DNA-methyltransferase (adenine-specific)</fullName>
        <ecNumber evidence="1">2.1.1.72</ecNumber>
    </recommendedName>
</protein>
<proteinExistence type="predicted"/>
<dbReference type="InterPro" id="IPR046820">
    <property type="entry name" value="MmeI_TRD"/>
</dbReference>
<dbReference type="Pfam" id="PF20465">
    <property type="entry name" value="MmeI_hel"/>
    <property type="match status" value="1"/>
</dbReference>
<evidence type="ECO:0000259" key="7">
    <source>
        <dbReference type="Pfam" id="PF20466"/>
    </source>
</evidence>
<accession>A0A7W8LQD4</accession>
<evidence type="ECO:0000256" key="3">
    <source>
        <dbReference type="ARBA" id="ARBA00022679"/>
    </source>
</evidence>
<evidence type="ECO:0000256" key="4">
    <source>
        <dbReference type="ARBA" id="ARBA00047942"/>
    </source>
</evidence>
<keyword evidence="10" id="KW-1185">Reference proteome</keyword>
<dbReference type="Pfam" id="PF20464">
    <property type="entry name" value="MmeI_N"/>
    <property type="match status" value="1"/>
</dbReference>
<dbReference type="Proteomes" id="UP000525389">
    <property type="component" value="Unassembled WGS sequence"/>
</dbReference>
<reference evidence="9 10" key="1">
    <citation type="submission" date="2020-08" db="EMBL/GenBank/DDBJ databases">
        <title>Genomic Encyclopedia of Type Strains, Phase IV (KMG-IV): sequencing the most valuable type-strain genomes for metagenomic binning, comparative biology and taxonomic classification.</title>
        <authorList>
            <person name="Goeker M."/>
        </authorList>
    </citation>
    <scope>NUCLEOTIDE SEQUENCE [LARGE SCALE GENOMIC DNA]</scope>
    <source>
        <strain evidence="9 10">DSM 101791</strain>
    </source>
</reference>
<sequence>MSRASLSHQDFAQRWHERAAKGKESADYPLHWTDLCRLVDHPTPQEAPPEWDYGFQRSVRKVGTRDQGFADVFKAGHFIAEYKGFGKDLGAALQQATLYARELGSPPLIITSDMSRIEVNTAFTGTSPKTYRVTLDDVASNRVIAGSDFHALDVLHSALWKPETLDPRLLRERVTTDATRRIGAVARALTARTNDRTRSAHLMMRLVFAMFAEDVGLLERGLLSQILERARQYPERSLTYFQELFTAMQHGGEFWGKDVRHFNGGLFDSGDALAITAQDAEALLAAAQLDWAEVEPSIFGALFEDSLDTAVRSKRGAHYTSVTDIERIVDRVVLEPLWREWHEVKTEIAVLKRPHKRVERLLTFQQRLAQVRVLDPACGSGNFLFVALKKLLDLEHEVRAAAFVNEAGPFDIPPLVHPRQMLGIEIEPFAHELASITLWIGYFQWKRAHGGNWETPVLQRLDGLQRRDALLTPEGTEAAWPAAEFIVGNPPFLGDKFMRQRLGGEYTLALRGVYGDRLPAQSDLACYWPEKARAAIAAGSSQRAGFVATNSIRGGKNRTVLERIKATGDLFMAWPDEPWAQDGAAVRVSLFAFDGGQEQLRTLNGQATPDINADLSARADVNRAEPLVENRGTAFVGAMKKGKFDIPGALARQWLQLPNPDGACNGDVLKPWVNGMDLTRTPSDRWIVDFNLMTQAEAARYLAPYEYVRTQVKPDRDRVANRLERERWWQHARTAPDLRQAIQPLPRFIGIPRVAKHLLPVWLTPPRVVDGQVVVVARDDDFTFGVLASSIHRTWARAQGTYMGVGNDLRYTPSTCFETFPFPRPAGDQRAEVEKWARYVVQLREHLLAQDEGATLTGLYNAVAQLRAEPDASHPAAALATAHDRLDASVAAAYGWEWSLSEDEVLARLLALNLERASAVTAPA</sequence>
<evidence type="ECO:0000259" key="5">
    <source>
        <dbReference type="Pfam" id="PF20464"/>
    </source>
</evidence>
<feature type="domain" description="MmeI-like N-terminal" evidence="5">
    <location>
        <begin position="8"/>
        <end position="191"/>
    </location>
</feature>
<name>A0A7W8LQD4_9DEIO</name>
<dbReference type="InterPro" id="IPR046817">
    <property type="entry name" value="MmeI_N"/>
</dbReference>
<dbReference type="InterPro" id="IPR046816">
    <property type="entry name" value="MmeI_Mtase"/>
</dbReference>
<dbReference type="Gene3D" id="3.40.50.150">
    <property type="entry name" value="Vaccinia Virus protein VP39"/>
    <property type="match status" value="1"/>
</dbReference>
<organism evidence="9 10">
    <name type="scientific">Deinococcus budaensis</name>
    <dbReference type="NCBI Taxonomy" id="1665626"/>
    <lineage>
        <taxon>Bacteria</taxon>
        <taxon>Thermotogati</taxon>
        <taxon>Deinococcota</taxon>
        <taxon>Deinococci</taxon>
        <taxon>Deinococcales</taxon>
        <taxon>Deinococcaceae</taxon>
        <taxon>Deinococcus</taxon>
    </lineage>
</organism>
<dbReference type="GO" id="GO:0009007">
    <property type="term" value="F:site-specific DNA-methyltransferase (adenine-specific) activity"/>
    <property type="evidence" value="ECO:0007669"/>
    <property type="project" value="UniProtKB-EC"/>
</dbReference>